<evidence type="ECO:0000256" key="12">
    <source>
        <dbReference type="ARBA" id="ARBA00023002"/>
    </source>
</evidence>
<feature type="domain" description="Plastocyanin-like" evidence="27">
    <location>
        <begin position="1202"/>
        <end position="1268"/>
    </location>
</feature>
<dbReference type="InterPro" id="IPR001594">
    <property type="entry name" value="Palmitoyltrfase_DHHC"/>
</dbReference>
<comment type="catalytic activity">
    <reaction evidence="20">
        <text>L-cysteinyl-[protein] + hexadecanoyl-CoA = S-hexadecanoyl-L-cysteinyl-[protein] + CoA</text>
        <dbReference type="Rhea" id="RHEA:36683"/>
        <dbReference type="Rhea" id="RHEA-COMP:10131"/>
        <dbReference type="Rhea" id="RHEA-COMP:11032"/>
        <dbReference type="ChEBI" id="CHEBI:29950"/>
        <dbReference type="ChEBI" id="CHEBI:57287"/>
        <dbReference type="ChEBI" id="CHEBI:57379"/>
        <dbReference type="ChEBI" id="CHEBI:74151"/>
        <dbReference type="EC" id="2.3.1.225"/>
    </reaction>
</comment>
<keyword evidence="13" id="KW-0186">Copper</keyword>
<dbReference type="SMART" id="SM00248">
    <property type="entry name" value="ANK"/>
    <property type="match status" value="6"/>
</dbReference>
<proteinExistence type="inferred from homology"/>
<keyword evidence="17" id="KW-1015">Disulfide bond</keyword>
<feature type="domain" description="Plastocyanin-like" evidence="26">
    <location>
        <begin position="1562"/>
        <end position="1632"/>
    </location>
</feature>
<dbReference type="PROSITE" id="PS50297">
    <property type="entry name" value="ANK_REP_REGION"/>
    <property type="match status" value="3"/>
</dbReference>
<evidence type="ECO:0000256" key="11">
    <source>
        <dbReference type="ARBA" id="ARBA00022989"/>
    </source>
</evidence>
<feature type="transmembrane region" description="Helical" evidence="23">
    <location>
        <begin position="755"/>
        <end position="774"/>
    </location>
</feature>
<evidence type="ECO:0000256" key="9">
    <source>
        <dbReference type="ARBA" id="ARBA00022723"/>
    </source>
</evidence>
<feature type="domain" description="Plastocyanin-like" evidence="24">
    <location>
        <begin position="1301"/>
        <end position="1423"/>
    </location>
</feature>
<evidence type="ECO:0000259" key="26">
    <source>
        <dbReference type="Pfam" id="PF07731"/>
    </source>
</evidence>
<keyword evidence="19" id="KW-0449">Lipoprotein</keyword>
<dbReference type="InterPro" id="IPR025969">
    <property type="entry name" value="ABA_GPCR_dom"/>
</dbReference>
<keyword evidence="18" id="KW-0325">Glycoprotein</keyword>
<evidence type="ECO:0000256" key="20">
    <source>
        <dbReference type="ARBA" id="ARBA00048048"/>
    </source>
</evidence>
<dbReference type="PANTHER" id="PTHR24161">
    <property type="entry name" value="ANK_REP_REGION DOMAIN-CONTAINING PROTEIN-RELATED"/>
    <property type="match status" value="1"/>
</dbReference>
<comment type="similarity">
    <text evidence="5">Belongs to the DHHC palmitoyltransferase family. AKR/ZDHHC17 subfamily.</text>
</comment>
<sequence>MQASFKIRHVFVRPNPVVGCRDGGGHARQGLDVLHPRTRLMNWDLSLYLLLILIMILIPLSYSLVLSYRSSPVSKTLQRPTIPRIIISALPIGIFTYLLSFIPLPLAVASQSVWARVLSRLVVVGIVILGLLSGFGAVNNAWTFFPRLSRSEKSCPTEQQVTQAEQGLARIRSDLSERRMALRRREASQPKSKASWLGSMMPSFRGHDEMSGAMQEISGLESLEVQMARNLEAMKERRKEMKFASTVRGRLFLWGGRLFALYCVYRTIMSLVNLIVPTRVLSQVPSEDGRAPEMTSGTDFLTMALARLTSLHPAIHLEPEDVAIVSRQISLGLVGIIILSSIRRVLVGVARVLRVSSRNLGASLMLLMVAQLMGIYLLSTLIQLRTNFPPPPLRPDTEPDTGTINLFSTLPEYQVFGSLFDGSFLVAAGVTAVLLWFDERINSPGTPVMDEIVSPKAEPSASQVNVEQVPASSITFSQALQTVQESDGNIFLAAQRGDVNAIREMIESGKAKATDRDEQNITPLHWAAINAQVAACRYLLEQGAEVDALGGDLVATPMQWAARNGYLYVIHLLIAHNADPNISDAQGYNTLHLVTHSSSVMPLLYLLHQPINVDSKDSQGHTSLMWAAYQGDALSVDLLLKHGASTNLQDDTGLTPLHWAVVRGNRVCIRRLIESGADIAAKDNEGRTARDMAVELKSLGAWKRALEEGGMTEDGIKKKKPLSERNTKIAIFIIPTIFLWLMFMTLTILPWYTGIILAMALFFAMHHIVTRVLLDKSNYTDSVTQSPYFAGIIAASMIWVAYAWISRLTQQAHSHPFSNLIFALSFGLCAYNFFRAIFLDAGTCPKPASDAELKAIIEDLATEGRLNGQTFCIQCMARKPLRSKHCRVCDRCIARHDHHCPWVWNCVGYNNHRQFLLFVTTLVIGIALFDYLTFAYFADVPVSPEHVSPSCILTESLCSVATYDTFLISVAFWATLQLSWTIILVASQFWQVARQMTTLEVSNLGRYGFMGGRGGASLSGQMGHQHQHRHSGSDEASQSEPGTPSVHNHAHNRGGMCGGCGGGFLMNLLGFDRFTKGKAADGLARAAKAPNPFDLGMIGNCKDFWTKGRELGVEYDALYDVPLEGFAEAKRKRLQPNSIFLYQRFKLHPQTTVTLPKSSRAALGPHSDLHIVNADVKPDGFTRPAVLADGSFPGPLIRGNKHWHGLFQRGTNWADGPAFVTQCPITTGHAFMYNFDVPDQAGTFWYHSHLSTQYCDGLRGPLVVYDPKDPHRHMYDVDTEDTVITLADLVIIPWRVKNPRALTPDSTLINGLGRYSNQTEPSELSVITVQWNKRYRMRLINMACEPNYQFSIDNHNMTVIEADGVNTQPLNVTSLTIFAGQRYSFILHANQLNGTYWIRAKPSTGADPSFNGGLNSAILRYNNVPLSEPTTTIGSDPKPLNETNLHPLVPTRVPGRPHRGGADFVRDLKFTFNNGSFFVNNVTFVPPTVPVLLQILSGARNAQDLLPKGSLIELPRHSSVELSMPGGVVGGGHPLHLHGVRPPPDMLQLTLKAIDIVLFNQHNFHVVRSAGSDTYNYENPVIRDTVNIGGKVGTETDNVTIRFETDNAGPWFLHCHIDWHLDAGFAVVMVEDIPHIKPDNIVSSDWDRLCPLYDSLSLGEQ</sequence>
<dbReference type="Pfam" id="PF12796">
    <property type="entry name" value="Ank_2"/>
    <property type="match status" value="2"/>
</dbReference>
<dbReference type="FunFam" id="2.60.40.420:FF:000045">
    <property type="entry name" value="Laccase 2"/>
    <property type="match status" value="1"/>
</dbReference>
<evidence type="ECO:0000256" key="15">
    <source>
        <dbReference type="ARBA" id="ARBA00023136"/>
    </source>
</evidence>
<keyword evidence="9" id="KW-0479">Metal-binding</keyword>
<keyword evidence="31" id="KW-1185">Reference proteome</keyword>
<dbReference type="InterPro" id="IPR033138">
    <property type="entry name" value="Cu_oxidase_CS"/>
</dbReference>
<keyword evidence="12" id="KW-0560">Oxidoreductase</keyword>
<evidence type="ECO:0000256" key="6">
    <source>
        <dbReference type="ARBA" id="ARBA00010609"/>
    </source>
</evidence>
<dbReference type="Pfam" id="PF12537">
    <property type="entry name" value="GPHR_N"/>
    <property type="match status" value="1"/>
</dbReference>
<keyword evidence="11 23" id="KW-1133">Transmembrane helix</keyword>
<feature type="transmembrane region" description="Helical" evidence="23">
    <location>
        <begin position="329"/>
        <end position="352"/>
    </location>
</feature>
<dbReference type="InterPro" id="IPR036770">
    <property type="entry name" value="Ankyrin_rpt-contain_sf"/>
</dbReference>
<comment type="caution">
    <text evidence="30">The sequence shown here is derived from an EMBL/GenBank/DDBJ whole genome shotgun (WGS) entry which is preliminary data.</text>
</comment>
<evidence type="ECO:0000259" key="27">
    <source>
        <dbReference type="Pfam" id="PF07732"/>
    </source>
</evidence>
<feature type="repeat" description="ANK" evidence="21">
    <location>
        <begin position="619"/>
        <end position="651"/>
    </location>
</feature>
<dbReference type="Pfam" id="PF07731">
    <property type="entry name" value="Cu-oxidase_2"/>
    <property type="match status" value="1"/>
</dbReference>
<comment type="cofactor">
    <cofactor evidence="2">
        <name>Cu cation</name>
        <dbReference type="ChEBI" id="CHEBI:23378"/>
    </cofactor>
</comment>
<evidence type="ECO:0000256" key="14">
    <source>
        <dbReference type="ARBA" id="ARBA00023043"/>
    </source>
</evidence>
<dbReference type="GO" id="GO:0005507">
    <property type="term" value="F:copper ion binding"/>
    <property type="evidence" value="ECO:0007669"/>
    <property type="project" value="InterPro"/>
</dbReference>
<evidence type="ECO:0000256" key="22">
    <source>
        <dbReference type="SAM" id="MobiDB-lite"/>
    </source>
</evidence>
<feature type="transmembrane region" description="Helical" evidence="23">
    <location>
        <begin position="364"/>
        <end position="384"/>
    </location>
</feature>
<evidence type="ECO:0000256" key="21">
    <source>
        <dbReference type="PROSITE-ProRule" id="PRU00023"/>
    </source>
</evidence>
<dbReference type="InterPro" id="IPR011707">
    <property type="entry name" value="Cu-oxidase-like_N"/>
</dbReference>
<dbReference type="Pfam" id="PF00394">
    <property type="entry name" value="Cu-oxidase"/>
    <property type="match status" value="1"/>
</dbReference>
<evidence type="ECO:0000256" key="4">
    <source>
        <dbReference type="ARBA" id="ARBA00004613"/>
    </source>
</evidence>
<evidence type="ECO:0000256" key="10">
    <source>
        <dbReference type="ARBA" id="ARBA00022737"/>
    </source>
</evidence>
<keyword evidence="15 23" id="KW-0472">Membrane</keyword>
<evidence type="ECO:0000259" key="24">
    <source>
        <dbReference type="Pfam" id="PF00394"/>
    </source>
</evidence>
<evidence type="ECO:0000256" key="23">
    <source>
        <dbReference type="SAM" id="Phobius"/>
    </source>
</evidence>
<feature type="transmembrane region" description="Helical" evidence="23">
    <location>
        <begin position="85"/>
        <end position="109"/>
    </location>
</feature>
<dbReference type="SUPFAM" id="SSF49503">
    <property type="entry name" value="Cupredoxins"/>
    <property type="match status" value="3"/>
</dbReference>
<feature type="transmembrane region" description="Helical" evidence="23">
    <location>
        <begin position="786"/>
        <end position="805"/>
    </location>
</feature>
<dbReference type="PROSITE" id="PS50216">
    <property type="entry name" value="DHHC"/>
    <property type="match status" value="1"/>
</dbReference>
<feature type="domain" description="Palmitoyltransferase DHHC" evidence="25">
    <location>
        <begin position="868"/>
        <end position="1001"/>
    </location>
</feature>
<evidence type="ECO:0000259" key="25">
    <source>
        <dbReference type="Pfam" id="PF01529"/>
    </source>
</evidence>
<feature type="repeat" description="ANK" evidence="21">
    <location>
        <begin position="519"/>
        <end position="551"/>
    </location>
</feature>
<keyword evidence="16" id="KW-0564">Palmitate</keyword>
<keyword evidence="8 23" id="KW-0812">Transmembrane</keyword>
<evidence type="ECO:0000256" key="19">
    <source>
        <dbReference type="ARBA" id="ARBA00023288"/>
    </source>
</evidence>
<dbReference type="GO" id="GO:0052716">
    <property type="term" value="F:hydroquinone:oxygen oxidoreductase activity"/>
    <property type="evidence" value="ECO:0007669"/>
    <property type="project" value="UniProtKB-EC"/>
</dbReference>
<dbReference type="Pfam" id="PF12430">
    <property type="entry name" value="ABA_GPCR"/>
    <property type="match status" value="1"/>
</dbReference>
<feature type="domain" description="Golgi pH regulator conserved" evidence="29">
    <location>
        <begin position="113"/>
        <end position="180"/>
    </location>
</feature>
<dbReference type="Pfam" id="PF00023">
    <property type="entry name" value="Ank"/>
    <property type="match status" value="1"/>
</dbReference>
<evidence type="ECO:0000256" key="7">
    <source>
        <dbReference type="ARBA" id="ARBA00022525"/>
    </source>
</evidence>
<evidence type="ECO:0000256" key="16">
    <source>
        <dbReference type="ARBA" id="ARBA00023139"/>
    </source>
</evidence>
<dbReference type="Gene3D" id="1.25.40.20">
    <property type="entry name" value="Ankyrin repeat-containing domain"/>
    <property type="match status" value="1"/>
</dbReference>
<evidence type="ECO:0000256" key="3">
    <source>
        <dbReference type="ARBA" id="ARBA00004141"/>
    </source>
</evidence>
<evidence type="ECO:0000259" key="29">
    <source>
        <dbReference type="Pfam" id="PF12537"/>
    </source>
</evidence>
<feature type="compositionally biased region" description="Polar residues" evidence="22">
    <location>
        <begin position="1034"/>
        <end position="1046"/>
    </location>
</feature>
<dbReference type="Proteomes" id="UP000308730">
    <property type="component" value="Unassembled WGS sequence"/>
</dbReference>
<evidence type="ECO:0000256" key="13">
    <source>
        <dbReference type="ARBA" id="ARBA00023008"/>
    </source>
</evidence>
<feature type="transmembrane region" description="Helical" evidence="23">
    <location>
        <begin position="121"/>
        <end position="145"/>
    </location>
</feature>
<evidence type="ECO:0000256" key="18">
    <source>
        <dbReference type="ARBA" id="ARBA00023180"/>
    </source>
</evidence>
<feature type="transmembrane region" description="Helical" evidence="23">
    <location>
        <begin position="817"/>
        <end position="834"/>
    </location>
</feature>
<dbReference type="PROSITE" id="PS50088">
    <property type="entry name" value="ANK_REPEAT"/>
    <property type="match status" value="4"/>
</dbReference>
<feature type="region of interest" description="Disordered" evidence="22">
    <location>
        <begin position="1018"/>
        <end position="1050"/>
    </location>
</feature>
<evidence type="ECO:0000256" key="1">
    <source>
        <dbReference type="ARBA" id="ARBA00000349"/>
    </source>
</evidence>
<dbReference type="InterPro" id="IPR008972">
    <property type="entry name" value="Cupredoxin"/>
</dbReference>
<feature type="transmembrane region" description="Helical" evidence="23">
    <location>
        <begin position="729"/>
        <end position="749"/>
    </location>
</feature>
<dbReference type="EMBL" id="SGPM01000007">
    <property type="protein sequence ID" value="THH33378.1"/>
    <property type="molecule type" value="Genomic_DNA"/>
</dbReference>
<dbReference type="PANTHER" id="PTHR24161:SF85">
    <property type="entry name" value="PALMITOYLTRANSFERASE HIP14"/>
    <property type="match status" value="1"/>
</dbReference>
<feature type="transmembrane region" description="Helical" evidence="23">
    <location>
        <begin position="45"/>
        <end position="65"/>
    </location>
</feature>
<feature type="repeat" description="ANK" evidence="21">
    <location>
        <begin position="556"/>
        <end position="585"/>
    </location>
</feature>
<comment type="subcellular location">
    <subcellularLocation>
        <location evidence="3">Membrane</location>
        <topology evidence="3">Multi-pass membrane protein</topology>
    </subcellularLocation>
    <subcellularLocation>
        <location evidence="4">Secreted</location>
    </subcellularLocation>
</comment>
<evidence type="ECO:0000256" key="2">
    <source>
        <dbReference type="ARBA" id="ARBA00001935"/>
    </source>
</evidence>
<keyword evidence="10" id="KW-0677">Repeat</keyword>
<feature type="repeat" description="ANK" evidence="21">
    <location>
        <begin position="652"/>
        <end position="684"/>
    </location>
</feature>
<dbReference type="GO" id="GO:0019706">
    <property type="term" value="F:protein-cysteine S-palmitoyltransferase activity"/>
    <property type="evidence" value="ECO:0007669"/>
    <property type="project" value="UniProtKB-EC"/>
</dbReference>
<keyword evidence="7" id="KW-0964">Secreted</keyword>
<dbReference type="InterPro" id="IPR002110">
    <property type="entry name" value="Ankyrin_rpt"/>
</dbReference>
<dbReference type="InterPro" id="IPR011706">
    <property type="entry name" value="Cu-oxidase_C"/>
</dbReference>
<dbReference type="OrthoDB" id="2793891at2759"/>
<evidence type="ECO:0000256" key="8">
    <source>
        <dbReference type="ARBA" id="ARBA00022692"/>
    </source>
</evidence>
<feature type="domain" description="Abscisic acid G-protein coupled receptor-like" evidence="28">
    <location>
        <begin position="243"/>
        <end position="440"/>
    </location>
</feature>
<dbReference type="InterPro" id="IPR001117">
    <property type="entry name" value="Cu-oxidase_2nd"/>
</dbReference>
<dbReference type="SUPFAM" id="SSF48403">
    <property type="entry name" value="Ankyrin repeat"/>
    <property type="match status" value="1"/>
</dbReference>
<comment type="catalytic activity">
    <reaction evidence="1">
        <text>4 hydroquinone + O2 = 4 benzosemiquinone + 2 H2O</text>
        <dbReference type="Rhea" id="RHEA:11276"/>
        <dbReference type="ChEBI" id="CHEBI:15377"/>
        <dbReference type="ChEBI" id="CHEBI:15379"/>
        <dbReference type="ChEBI" id="CHEBI:17594"/>
        <dbReference type="ChEBI" id="CHEBI:17977"/>
        <dbReference type="EC" id="1.10.3.2"/>
    </reaction>
</comment>
<keyword evidence="14 21" id="KW-0040">ANK repeat</keyword>
<protein>
    <submittedName>
        <fullName evidence="30">Uncharacterized protein</fullName>
    </submittedName>
</protein>
<evidence type="ECO:0000256" key="5">
    <source>
        <dbReference type="ARBA" id="ARBA00010104"/>
    </source>
</evidence>
<feature type="transmembrane region" description="Helical" evidence="23">
    <location>
        <begin position="415"/>
        <end position="437"/>
    </location>
</feature>
<dbReference type="Pfam" id="PF07732">
    <property type="entry name" value="Cu-oxidase_3"/>
    <property type="match status" value="1"/>
</dbReference>
<evidence type="ECO:0000313" key="31">
    <source>
        <dbReference type="Proteomes" id="UP000308730"/>
    </source>
</evidence>
<feature type="transmembrane region" description="Helical" evidence="23">
    <location>
        <begin position="915"/>
        <end position="938"/>
    </location>
</feature>
<evidence type="ECO:0000313" key="30">
    <source>
        <dbReference type="EMBL" id="THH33378.1"/>
    </source>
</evidence>
<dbReference type="CDD" id="cd13903">
    <property type="entry name" value="CuRO_3_Tv-LCC_like"/>
    <property type="match status" value="1"/>
</dbReference>
<evidence type="ECO:0000259" key="28">
    <source>
        <dbReference type="Pfam" id="PF12430"/>
    </source>
</evidence>
<organism evidence="30 31">
    <name type="scientific">Antrodiella citrinella</name>
    <dbReference type="NCBI Taxonomy" id="2447956"/>
    <lineage>
        <taxon>Eukaryota</taxon>
        <taxon>Fungi</taxon>
        <taxon>Dikarya</taxon>
        <taxon>Basidiomycota</taxon>
        <taxon>Agaricomycotina</taxon>
        <taxon>Agaricomycetes</taxon>
        <taxon>Polyporales</taxon>
        <taxon>Steccherinaceae</taxon>
        <taxon>Antrodiella</taxon>
    </lineage>
</organism>
<comment type="similarity">
    <text evidence="6">Belongs to the multicopper oxidase family.</text>
</comment>
<dbReference type="PROSITE" id="PS00079">
    <property type="entry name" value="MULTICOPPER_OXIDASE1"/>
    <property type="match status" value="1"/>
</dbReference>
<gene>
    <name evidence="30" type="ORF">EUX98_g817</name>
</gene>
<name>A0A4S4N5Z1_9APHY</name>
<dbReference type="Pfam" id="PF01529">
    <property type="entry name" value="DHHC"/>
    <property type="match status" value="1"/>
</dbReference>
<dbReference type="InterPro" id="IPR022535">
    <property type="entry name" value="Golgi_pH-regulator_cons_dom"/>
</dbReference>
<evidence type="ECO:0000256" key="17">
    <source>
        <dbReference type="ARBA" id="ARBA00023157"/>
    </source>
</evidence>
<dbReference type="GO" id="GO:0005576">
    <property type="term" value="C:extracellular region"/>
    <property type="evidence" value="ECO:0007669"/>
    <property type="project" value="UniProtKB-SubCell"/>
</dbReference>
<dbReference type="Gene3D" id="2.60.40.420">
    <property type="entry name" value="Cupredoxins - blue copper proteins"/>
    <property type="match status" value="4"/>
</dbReference>
<dbReference type="GO" id="GO:0016020">
    <property type="term" value="C:membrane"/>
    <property type="evidence" value="ECO:0007669"/>
    <property type="project" value="UniProtKB-SubCell"/>
</dbReference>
<reference evidence="30 31" key="1">
    <citation type="submission" date="2019-02" db="EMBL/GenBank/DDBJ databases">
        <title>Genome sequencing of the rare red list fungi Antrodiella citrinella (Flaviporus citrinellus).</title>
        <authorList>
            <person name="Buettner E."/>
            <person name="Kellner H."/>
        </authorList>
    </citation>
    <scope>NUCLEOTIDE SEQUENCE [LARGE SCALE GENOMIC DNA]</scope>
    <source>
        <strain evidence="30 31">DSM 108506</strain>
    </source>
</reference>
<accession>A0A4S4N5Z1</accession>